<reference evidence="1 2" key="1">
    <citation type="journal article" date="2019" name="Sci. Rep.">
        <title>Orb-weaving spider Araneus ventricosus genome elucidates the spidroin gene catalogue.</title>
        <authorList>
            <person name="Kono N."/>
            <person name="Nakamura H."/>
            <person name="Ohtoshi R."/>
            <person name="Moran D.A.P."/>
            <person name="Shinohara A."/>
            <person name="Yoshida Y."/>
            <person name="Fujiwara M."/>
            <person name="Mori M."/>
            <person name="Tomita M."/>
            <person name="Arakawa K."/>
        </authorList>
    </citation>
    <scope>NUCLEOTIDE SEQUENCE [LARGE SCALE GENOMIC DNA]</scope>
</reference>
<gene>
    <name evidence="1" type="ORF">AVEN_122258_1</name>
</gene>
<protein>
    <submittedName>
        <fullName evidence="1">Uncharacterized protein</fullName>
    </submittedName>
</protein>
<evidence type="ECO:0000313" key="2">
    <source>
        <dbReference type="Proteomes" id="UP000499080"/>
    </source>
</evidence>
<proteinExistence type="predicted"/>
<sequence>MVGHCGACIAALITRGSCHNPRFTRVRPVIGMGTKSHTINGMPSGRRGPAYLYGSFSSVSSRCPLVEGCGSCWIIAYASSAKFPVCASLPNYTVVIFYVIPFWLVK</sequence>
<keyword evidence="2" id="KW-1185">Reference proteome</keyword>
<comment type="caution">
    <text evidence="1">The sequence shown here is derived from an EMBL/GenBank/DDBJ whole genome shotgun (WGS) entry which is preliminary data.</text>
</comment>
<dbReference type="EMBL" id="BGPR01011598">
    <property type="protein sequence ID" value="GBN52089.1"/>
    <property type="molecule type" value="Genomic_DNA"/>
</dbReference>
<dbReference type="AlphaFoldDB" id="A0A4Y2PLU1"/>
<organism evidence="1 2">
    <name type="scientific">Araneus ventricosus</name>
    <name type="common">Orbweaver spider</name>
    <name type="synonym">Epeira ventricosa</name>
    <dbReference type="NCBI Taxonomy" id="182803"/>
    <lineage>
        <taxon>Eukaryota</taxon>
        <taxon>Metazoa</taxon>
        <taxon>Ecdysozoa</taxon>
        <taxon>Arthropoda</taxon>
        <taxon>Chelicerata</taxon>
        <taxon>Arachnida</taxon>
        <taxon>Araneae</taxon>
        <taxon>Araneomorphae</taxon>
        <taxon>Entelegynae</taxon>
        <taxon>Araneoidea</taxon>
        <taxon>Araneidae</taxon>
        <taxon>Araneus</taxon>
    </lineage>
</organism>
<accession>A0A4Y2PLU1</accession>
<evidence type="ECO:0000313" key="1">
    <source>
        <dbReference type="EMBL" id="GBN52089.1"/>
    </source>
</evidence>
<dbReference type="Proteomes" id="UP000499080">
    <property type="component" value="Unassembled WGS sequence"/>
</dbReference>
<name>A0A4Y2PLU1_ARAVE</name>